<sequence>MKVQLFLLLFSLFVSACTDQKTSSGTEQPSEQISALSTEVEQEGKVDEKPIEQVEALEEEDADRQPVTPDELDLPRLDEGSGVNILPVGLFHEDEVQPDADQKEWVGLFQKGDSTYLKRVQVNLSRENDPILDEEGQKTGWYVSVENEEDCILLISGVELSKGEVPSLEFSKKSPVPGDTLTFTFGSKQMNIYVTGTKEKVSDDWYEVENYKMIVASEVNEKTIEQTIVAKANFEDAIITMLWAGDLDGDNQMDFIIDTSRHYNMSVPTLFLSSGAKEGNLVECVAKHVSVGC</sequence>
<evidence type="ECO:0000313" key="3">
    <source>
        <dbReference type="EMBL" id="MEN7547557.1"/>
    </source>
</evidence>
<reference evidence="3 4" key="1">
    <citation type="submission" date="2024-04" db="EMBL/GenBank/DDBJ databases">
        <title>Novel genus in family Flammeovirgaceae.</title>
        <authorList>
            <person name="Nguyen T.H."/>
            <person name="Vuong T.Q."/>
            <person name="Le H."/>
            <person name="Kim S.-G."/>
        </authorList>
    </citation>
    <scope>NUCLEOTIDE SEQUENCE [LARGE SCALE GENOMIC DNA]</scope>
    <source>
        <strain evidence="3 4">JCM 23209</strain>
    </source>
</reference>
<keyword evidence="2" id="KW-0732">Signal</keyword>
<feature type="signal peptide" evidence="2">
    <location>
        <begin position="1"/>
        <end position="16"/>
    </location>
</feature>
<gene>
    <name evidence="3" type="ORF">AAG747_06550</name>
</gene>
<dbReference type="AlphaFoldDB" id="A0AAW9RRK8"/>
<keyword evidence="4" id="KW-1185">Reference proteome</keyword>
<evidence type="ECO:0000313" key="4">
    <source>
        <dbReference type="Proteomes" id="UP001403385"/>
    </source>
</evidence>
<dbReference type="PROSITE" id="PS51257">
    <property type="entry name" value="PROKAR_LIPOPROTEIN"/>
    <property type="match status" value="1"/>
</dbReference>
<feature type="compositionally biased region" description="Polar residues" evidence="1">
    <location>
        <begin position="20"/>
        <end position="39"/>
    </location>
</feature>
<evidence type="ECO:0000256" key="2">
    <source>
        <dbReference type="SAM" id="SignalP"/>
    </source>
</evidence>
<protein>
    <recommendedName>
        <fullName evidence="5">Lipoprotein</fullName>
    </recommendedName>
</protein>
<dbReference type="EMBL" id="JBDKWZ010000003">
    <property type="protein sequence ID" value="MEN7547557.1"/>
    <property type="molecule type" value="Genomic_DNA"/>
</dbReference>
<organism evidence="3 4">
    <name type="scientific">Rapidithrix thailandica</name>
    <dbReference type="NCBI Taxonomy" id="413964"/>
    <lineage>
        <taxon>Bacteria</taxon>
        <taxon>Pseudomonadati</taxon>
        <taxon>Bacteroidota</taxon>
        <taxon>Cytophagia</taxon>
        <taxon>Cytophagales</taxon>
        <taxon>Flammeovirgaceae</taxon>
        <taxon>Rapidithrix</taxon>
    </lineage>
</organism>
<name>A0AAW9RRK8_9BACT</name>
<evidence type="ECO:0000256" key="1">
    <source>
        <dbReference type="SAM" id="MobiDB-lite"/>
    </source>
</evidence>
<dbReference type="Proteomes" id="UP001403385">
    <property type="component" value="Unassembled WGS sequence"/>
</dbReference>
<feature type="compositionally biased region" description="Basic and acidic residues" evidence="1">
    <location>
        <begin position="42"/>
        <end position="52"/>
    </location>
</feature>
<feature type="chain" id="PRO_5043353713" description="Lipoprotein" evidence="2">
    <location>
        <begin position="17"/>
        <end position="293"/>
    </location>
</feature>
<evidence type="ECO:0008006" key="5">
    <source>
        <dbReference type="Google" id="ProtNLM"/>
    </source>
</evidence>
<dbReference type="RefSeq" id="WP_346820344.1">
    <property type="nucleotide sequence ID" value="NZ_JBDKWZ010000003.1"/>
</dbReference>
<comment type="caution">
    <text evidence="3">The sequence shown here is derived from an EMBL/GenBank/DDBJ whole genome shotgun (WGS) entry which is preliminary data.</text>
</comment>
<accession>A0AAW9RRK8</accession>
<feature type="region of interest" description="Disordered" evidence="1">
    <location>
        <begin position="20"/>
        <end position="78"/>
    </location>
</feature>
<proteinExistence type="predicted"/>